<evidence type="ECO:0000256" key="7">
    <source>
        <dbReference type="ARBA" id="ARBA00022475"/>
    </source>
</evidence>
<dbReference type="SMART" id="SM00387">
    <property type="entry name" value="HATPase_c"/>
    <property type="match status" value="1"/>
</dbReference>
<keyword evidence="17" id="KW-0411">Iron-sulfur</keyword>
<name>A0A6H9YHH2_9ACTN</name>
<keyword evidence="24" id="KW-1185">Reference proteome</keyword>
<dbReference type="GO" id="GO:0046983">
    <property type="term" value="F:protein dimerization activity"/>
    <property type="evidence" value="ECO:0007669"/>
    <property type="project" value="InterPro"/>
</dbReference>
<dbReference type="SUPFAM" id="SSF55874">
    <property type="entry name" value="ATPase domain of HSP90 chaperone/DNA topoisomerase II/histidine kinase"/>
    <property type="match status" value="1"/>
</dbReference>
<comment type="subcellular location">
    <subcellularLocation>
        <location evidence="4">Cell membrane</location>
        <topology evidence="4">Multi-pass membrane protein</topology>
    </subcellularLocation>
    <subcellularLocation>
        <location evidence="3">Cytoplasm</location>
    </subcellularLocation>
</comment>
<dbReference type="Pfam" id="PF02518">
    <property type="entry name" value="HATPase_c"/>
    <property type="match status" value="1"/>
</dbReference>
<protein>
    <recommendedName>
        <fullName evidence="6">Oxygen sensor histidine kinase NreB</fullName>
        <ecNumber evidence="5">2.7.13.3</ecNumber>
    </recommendedName>
    <alternativeName>
        <fullName evidence="20">Nitrogen regulation protein B</fullName>
    </alternativeName>
</protein>
<evidence type="ECO:0000256" key="1">
    <source>
        <dbReference type="ARBA" id="ARBA00000085"/>
    </source>
</evidence>
<dbReference type="Pfam" id="PF07730">
    <property type="entry name" value="HisKA_3"/>
    <property type="match status" value="1"/>
</dbReference>
<feature type="region of interest" description="Disordered" evidence="21">
    <location>
        <begin position="10"/>
        <end position="34"/>
    </location>
</feature>
<evidence type="ECO:0000256" key="6">
    <source>
        <dbReference type="ARBA" id="ARBA00017322"/>
    </source>
</evidence>
<dbReference type="GO" id="GO:0051539">
    <property type="term" value="F:4 iron, 4 sulfur cluster binding"/>
    <property type="evidence" value="ECO:0007669"/>
    <property type="project" value="UniProtKB-KW"/>
</dbReference>
<evidence type="ECO:0000256" key="9">
    <source>
        <dbReference type="ARBA" id="ARBA00022490"/>
    </source>
</evidence>
<keyword evidence="15" id="KW-0408">Iron</keyword>
<dbReference type="GO" id="GO:0000155">
    <property type="term" value="F:phosphorelay sensor kinase activity"/>
    <property type="evidence" value="ECO:0007669"/>
    <property type="project" value="InterPro"/>
</dbReference>
<evidence type="ECO:0000256" key="16">
    <source>
        <dbReference type="ARBA" id="ARBA00023012"/>
    </source>
</evidence>
<feature type="domain" description="Histidine kinase" evidence="22">
    <location>
        <begin position="292"/>
        <end position="377"/>
    </location>
</feature>
<evidence type="ECO:0000256" key="4">
    <source>
        <dbReference type="ARBA" id="ARBA00004651"/>
    </source>
</evidence>
<dbReference type="EC" id="2.7.13.3" evidence="5"/>
<keyword evidence="16" id="KW-0902">Two-component regulatory system</keyword>
<evidence type="ECO:0000256" key="11">
    <source>
        <dbReference type="ARBA" id="ARBA00022692"/>
    </source>
</evidence>
<proteinExistence type="predicted"/>
<evidence type="ECO:0000256" key="5">
    <source>
        <dbReference type="ARBA" id="ARBA00012438"/>
    </source>
</evidence>
<keyword evidence="9" id="KW-0963">Cytoplasm</keyword>
<gene>
    <name evidence="23" type="ORF">F8566_31765</name>
</gene>
<comment type="catalytic activity">
    <reaction evidence="1">
        <text>ATP + protein L-histidine = ADP + protein N-phospho-L-histidine.</text>
        <dbReference type="EC" id="2.7.13.3"/>
    </reaction>
</comment>
<dbReference type="GO" id="GO:0005737">
    <property type="term" value="C:cytoplasm"/>
    <property type="evidence" value="ECO:0007669"/>
    <property type="project" value="UniProtKB-SubCell"/>
</dbReference>
<evidence type="ECO:0000313" key="24">
    <source>
        <dbReference type="Proteomes" id="UP000468735"/>
    </source>
</evidence>
<organism evidence="23 24">
    <name type="scientific">Actinomadura rudentiformis</name>
    <dbReference type="NCBI Taxonomy" id="359158"/>
    <lineage>
        <taxon>Bacteria</taxon>
        <taxon>Bacillati</taxon>
        <taxon>Actinomycetota</taxon>
        <taxon>Actinomycetes</taxon>
        <taxon>Streptosporangiales</taxon>
        <taxon>Thermomonosporaceae</taxon>
        <taxon>Actinomadura</taxon>
    </lineage>
</organism>
<comment type="caution">
    <text evidence="23">The sequence shown here is derived from an EMBL/GenBank/DDBJ whole genome shotgun (WGS) entry which is preliminary data.</text>
</comment>
<evidence type="ECO:0000256" key="10">
    <source>
        <dbReference type="ARBA" id="ARBA00022679"/>
    </source>
</evidence>
<dbReference type="PANTHER" id="PTHR24421:SF37">
    <property type="entry name" value="SENSOR HISTIDINE KINASE NARS"/>
    <property type="match status" value="1"/>
</dbReference>
<dbReference type="InterPro" id="IPR050482">
    <property type="entry name" value="Sensor_HK_TwoCompSys"/>
</dbReference>
<evidence type="ECO:0000313" key="23">
    <source>
        <dbReference type="EMBL" id="KAB2344501.1"/>
    </source>
</evidence>
<feature type="compositionally biased region" description="Basic and acidic residues" evidence="21">
    <location>
        <begin position="16"/>
        <end position="28"/>
    </location>
</feature>
<evidence type="ECO:0000256" key="15">
    <source>
        <dbReference type="ARBA" id="ARBA00023004"/>
    </source>
</evidence>
<dbReference type="AlphaFoldDB" id="A0A6H9YHH2"/>
<comment type="function">
    <text evidence="19">Member of the two-component regulatory system NreB/NreC involved in the control of dissimilatory nitrate/nitrite reduction in response to oxygen. NreB functions as a direct oxygen sensor histidine kinase which is autophosphorylated, in the absence of oxygen, probably at the conserved histidine residue, and transfers its phosphate group probably to a conserved aspartate residue of NreC. NreB/NreC activates the expression of the nitrate (narGHJI) and nitrite (nir) reductase operons, as well as the putative nitrate transporter gene narT.</text>
</comment>
<dbReference type="InterPro" id="IPR003594">
    <property type="entry name" value="HATPase_dom"/>
</dbReference>
<dbReference type="GO" id="GO:0005886">
    <property type="term" value="C:plasma membrane"/>
    <property type="evidence" value="ECO:0007669"/>
    <property type="project" value="UniProtKB-SubCell"/>
</dbReference>
<dbReference type="PANTHER" id="PTHR24421">
    <property type="entry name" value="NITRATE/NITRITE SENSOR PROTEIN NARX-RELATED"/>
    <property type="match status" value="1"/>
</dbReference>
<keyword evidence="12" id="KW-0479">Metal-binding</keyword>
<dbReference type="InterPro" id="IPR011712">
    <property type="entry name" value="Sig_transdc_His_kin_sub3_dim/P"/>
</dbReference>
<dbReference type="Gene3D" id="3.30.565.10">
    <property type="entry name" value="Histidine kinase-like ATPase, C-terminal domain"/>
    <property type="match status" value="1"/>
</dbReference>
<evidence type="ECO:0000256" key="18">
    <source>
        <dbReference type="ARBA" id="ARBA00023136"/>
    </source>
</evidence>
<dbReference type="GO" id="GO:0046872">
    <property type="term" value="F:metal ion binding"/>
    <property type="evidence" value="ECO:0007669"/>
    <property type="project" value="UniProtKB-KW"/>
</dbReference>
<evidence type="ECO:0000256" key="21">
    <source>
        <dbReference type="SAM" id="MobiDB-lite"/>
    </source>
</evidence>
<keyword evidence="18" id="KW-0472">Membrane</keyword>
<accession>A0A6H9YHH2</accession>
<evidence type="ECO:0000256" key="8">
    <source>
        <dbReference type="ARBA" id="ARBA00022485"/>
    </source>
</evidence>
<evidence type="ECO:0000256" key="12">
    <source>
        <dbReference type="ARBA" id="ARBA00022723"/>
    </source>
</evidence>
<keyword evidence="8" id="KW-0004">4Fe-4S</keyword>
<dbReference type="EMBL" id="WBMT01000016">
    <property type="protein sequence ID" value="KAB2344501.1"/>
    <property type="molecule type" value="Genomic_DNA"/>
</dbReference>
<reference evidence="23 24" key="1">
    <citation type="submission" date="2019-09" db="EMBL/GenBank/DDBJ databases">
        <title>Actinomadura physcomitrii sp. nov., a novel actinomycete isolated from moss [Physcomitrium sphaericum (Ludw) Fuernr].</title>
        <authorList>
            <person name="Zhuang X."/>
            <person name="Liu C."/>
        </authorList>
    </citation>
    <scope>NUCLEOTIDE SEQUENCE [LARGE SCALE GENOMIC DNA]</scope>
    <source>
        <strain evidence="23 24">HMC1</strain>
    </source>
</reference>
<dbReference type="Gene3D" id="1.20.5.1930">
    <property type="match status" value="1"/>
</dbReference>
<dbReference type="InterPro" id="IPR005467">
    <property type="entry name" value="His_kinase_dom"/>
</dbReference>
<evidence type="ECO:0000256" key="14">
    <source>
        <dbReference type="ARBA" id="ARBA00022989"/>
    </source>
</evidence>
<keyword evidence="13 23" id="KW-0418">Kinase</keyword>
<keyword evidence="7" id="KW-1003">Cell membrane</keyword>
<sequence>MVKVKAGLLAHTGDPVAERSPRQPERAGPDVASGLEADRAEIMAAYDRVLDEIGGPIASDPLARQQLMANAEQIITDVVDSLRAGAVRVDGGHRLRLRESPTRPTRGVQPRDALRTGAAFFDVIQQELIRRLGFQEGSWRLLTLAFSALYRSITVRIGEGLLAHQGYLLDVIHKAQVEERHRIGRELHDHVGLWLSAAYRQLELYDLDNDGKELGSGSEKRITAAYDAVREAMRTLREITSELRFSEPSSGLEKALLTALEAVATGDATVQLKINGDEKWAPPAVKDESFLVVREAVRNAVVHGKSKLVLVRIDIAPHEMRIYVDDNGCGFDTRRTASGGMGLSIMRERAELVRGTFTVSSTPGQGTHVELFIPLPGSEHGPARGR</sequence>
<dbReference type="PROSITE" id="PS50109">
    <property type="entry name" value="HIS_KIN"/>
    <property type="match status" value="1"/>
</dbReference>
<evidence type="ECO:0000256" key="13">
    <source>
        <dbReference type="ARBA" id="ARBA00022777"/>
    </source>
</evidence>
<evidence type="ECO:0000259" key="22">
    <source>
        <dbReference type="PROSITE" id="PS50109"/>
    </source>
</evidence>
<keyword evidence="10" id="KW-0808">Transferase</keyword>
<keyword evidence="11" id="KW-0812">Transmembrane</keyword>
<dbReference type="Proteomes" id="UP000468735">
    <property type="component" value="Unassembled WGS sequence"/>
</dbReference>
<evidence type="ECO:0000256" key="2">
    <source>
        <dbReference type="ARBA" id="ARBA00001966"/>
    </source>
</evidence>
<dbReference type="PRINTS" id="PR00344">
    <property type="entry name" value="BCTRLSENSOR"/>
</dbReference>
<evidence type="ECO:0000256" key="19">
    <source>
        <dbReference type="ARBA" id="ARBA00024827"/>
    </source>
</evidence>
<comment type="cofactor">
    <cofactor evidence="2">
        <name>[4Fe-4S] cluster</name>
        <dbReference type="ChEBI" id="CHEBI:49883"/>
    </cofactor>
</comment>
<evidence type="ECO:0000256" key="17">
    <source>
        <dbReference type="ARBA" id="ARBA00023014"/>
    </source>
</evidence>
<dbReference type="InterPro" id="IPR004358">
    <property type="entry name" value="Sig_transdc_His_kin-like_C"/>
</dbReference>
<dbReference type="InterPro" id="IPR036890">
    <property type="entry name" value="HATPase_C_sf"/>
</dbReference>
<evidence type="ECO:0000256" key="3">
    <source>
        <dbReference type="ARBA" id="ARBA00004496"/>
    </source>
</evidence>
<dbReference type="CDD" id="cd16917">
    <property type="entry name" value="HATPase_UhpB-NarQ-NarX-like"/>
    <property type="match status" value="1"/>
</dbReference>
<keyword evidence="14" id="KW-1133">Transmembrane helix</keyword>
<evidence type="ECO:0000256" key="20">
    <source>
        <dbReference type="ARBA" id="ARBA00030800"/>
    </source>
</evidence>
<dbReference type="OrthoDB" id="144293at2"/>